<dbReference type="KEGG" id="psyt:DSAG12_01336"/>
<gene>
    <name evidence="2" type="ORF">DSAG12_01336</name>
</gene>
<dbReference type="Pfam" id="PF01451">
    <property type="entry name" value="LMWPc"/>
    <property type="match status" value="1"/>
</dbReference>
<dbReference type="EMBL" id="CP042905">
    <property type="protein sequence ID" value="QEE15510.2"/>
    <property type="molecule type" value="Genomic_DNA"/>
</dbReference>
<dbReference type="SUPFAM" id="SSF52788">
    <property type="entry name" value="Phosphotyrosine protein phosphatases I"/>
    <property type="match status" value="1"/>
</dbReference>
<organism evidence="2 3">
    <name type="scientific">Promethearchaeum syntrophicum</name>
    <dbReference type="NCBI Taxonomy" id="2594042"/>
    <lineage>
        <taxon>Archaea</taxon>
        <taxon>Promethearchaeati</taxon>
        <taxon>Promethearchaeota</taxon>
        <taxon>Promethearchaeia</taxon>
        <taxon>Promethearchaeales</taxon>
        <taxon>Promethearchaeaceae</taxon>
        <taxon>Promethearchaeum</taxon>
    </lineage>
</organism>
<dbReference type="InterPro" id="IPR036196">
    <property type="entry name" value="Ptyr_pPase_sf"/>
</dbReference>
<dbReference type="PANTHER" id="PTHR11717:SF7">
    <property type="entry name" value="LOW MOLECULAR WEIGHT PHOSPHOTYROSINE PROTEIN PHOSPHATASE"/>
    <property type="match status" value="1"/>
</dbReference>
<proteinExistence type="predicted"/>
<dbReference type="InterPro" id="IPR023485">
    <property type="entry name" value="Ptyr_pPase"/>
</dbReference>
<reference evidence="2 3" key="2">
    <citation type="journal article" date="2024" name="Int. J. Syst. Evol. Microbiol.">
        <title>Promethearchaeum syntrophicum gen. nov., sp. nov., an anaerobic, obligately syntrophic archaeon, the first isolate of the lineage 'Asgard' archaea, and proposal of the new archaeal phylum Promethearchaeota phyl. nov. and kingdom Promethearchaeati regn. nov.</title>
        <authorList>
            <person name="Imachi H."/>
            <person name="Nobu M.K."/>
            <person name="Kato S."/>
            <person name="Takaki Y."/>
            <person name="Miyazaki M."/>
            <person name="Miyata M."/>
            <person name="Ogawara M."/>
            <person name="Saito Y."/>
            <person name="Sakai S."/>
            <person name="Tahara Y.O."/>
            <person name="Takano Y."/>
            <person name="Tasumi E."/>
            <person name="Uematsu K."/>
            <person name="Yoshimura T."/>
            <person name="Itoh T."/>
            <person name="Ohkuma M."/>
            <person name="Takai K."/>
        </authorList>
    </citation>
    <scope>NUCLEOTIDE SEQUENCE [LARGE SCALE GENOMIC DNA]</scope>
    <source>
        <strain evidence="2 3">MK-D1</strain>
    </source>
</reference>
<protein>
    <recommendedName>
        <fullName evidence="1">protein-tyrosine-phosphatase</fullName>
        <ecNumber evidence="1">3.1.3.48</ecNumber>
    </recommendedName>
</protein>
<evidence type="ECO:0000313" key="3">
    <source>
        <dbReference type="Proteomes" id="UP000321408"/>
    </source>
</evidence>
<reference evidence="2 3" key="1">
    <citation type="journal article" date="2020" name="Nature">
        <title>Isolation of an archaeon at the prokaryote-eukaryote interface.</title>
        <authorList>
            <person name="Imachi H."/>
            <person name="Nobu M.K."/>
            <person name="Nakahara N."/>
            <person name="Morono Y."/>
            <person name="Ogawara M."/>
            <person name="Takaki Y."/>
            <person name="Takano Y."/>
            <person name="Uematsu K."/>
            <person name="Ikuta T."/>
            <person name="Ito M."/>
            <person name="Matsui Y."/>
            <person name="Miyazaki M."/>
            <person name="Murata K."/>
            <person name="Saito Y."/>
            <person name="Sakai S."/>
            <person name="Song C."/>
            <person name="Tasumi E."/>
            <person name="Yamanaka Y."/>
            <person name="Yamaguchi T."/>
            <person name="Kamagata Y."/>
            <person name="Tamaki H."/>
            <person name="Takai K."/>
        </authorList>
    </citation>
    <scope>NUCLEOTIDE SEQUENCE [LARGE SCALE GENOMIC DNA]</scope>
    <source>
        <strain evidence="2 3">MK-D1</strain>
    </source>
</reference>
<dbReference type="Gene3D" id="3.40.50.2300">
    <property type="match status" value="1"/>
</dbReference>
<dbReference type="EC" id="3.1.3.48" evidence="1"/>
<sequence length="163" mass="18775">MNRLKNAMDIGIVCIDNTKLSPVAAVLFRSYALQSNIPKVRDIQFYDAGYKRGGEVANSAKGFLQTQGFGTTYMLESRRIDKQWIKSKDIILTMDKFIKRDIIYDYPLVHQDLKEKVFTLTEIAGIQEKIRDPGENYEEDLDSVFLLIDKCCKKIIKKLEQAN</sequence>
<dbReference type="InterPro" id="IPR050438">
    <property type="entry name" value="LMW_PTPase"/>
</dbReference>
<dbReference type="Proteomes" id="UP000321408">
    <property type="component" value="Chromosome"/>
</dbReference>
<evidence type="ECO:0000313" key="2">
    <source>
        <dbReference type="EMBL" id="QEE15510.2"/>
    </source>
</evidence>
<name>A0A5B9D9T9_9ARCH</name>
<dbReference type="GO" id="GO:0004725">
    <property type="term" value="F:protein tyrosine phosphatase activity"/>
    <property type="evidence" value="ECO:0007669"/>
    <property type="project" value="UniProtKB-EC"/>
</dbReference>
<dbReference type="PANTHER" id="PTHR11717">
    <property type="entry name" value="LOW MOLECULAR WEIGHT PROTEIN TYROSINE PHOSPHATASE"/>
    <property type="match status" value="1"/>
</dbReference>
<accession>A0A5B9D9T9</accession>
<keyword evidence="3" id="KW-1185">Reference proteome</keyword>
<evidence type="ECO:0000256" key="1">
    <source>
        <dbReference type="ARBA" id="ARBA00013064"/>
    </source>
</evidence>
<dbReference type="AlphaFoldDB" id="A0A5B9D9T9"/>
<dbReference type="SMART" id="SM00226">
    <property type="entry name" value="LMWPc"/>
    <property type="match status" value="1"/>
</dbReference>